<accession>A0A9X8CYW9</accession>
<comment type="caution">
    <text evidence="1">The sequence shown here is derived from an EMBL/GenBank/DDBJ whole genome shotgun (WGS) entry which is preliminary data.</text>
</comment>
<proteinExistence type="predicted"/>
<evidence type="ECO:0000313" key="1">
    <source>
        <dbReference type="EMBL" id="RIX73089.1"/>
    </source>
</evidence>
<sequence length="220" mass="25116">MSIYRDRCLGTNELEVTVDPVAMAQMSSVTGIQANVYGWLGHQRDQLQNETARNRIKDSRINTFDIGFTLAGAQEFLRRFAKMLEWPFPTWEIDPAHARLMAARKSAVDHMIEMAYQAAAASGTHRVEVAKKKEVRFASKEQFRAHIEVLLREPVCAITKLPLDISFTDLELAPSLDRRNSNGHYELGNLQVVARFVNRWKSDDDQANFQRLIDLVRRGA</sequence>
<reference evidence="1 2" key="1">
    <citation type="submission" date="2018-09" db="EMBL/GenBank/DDBJ databases">
        <title>Acidovorax cavernicola nov. sp. isolated from Gruta de las Maravillas (Aracena, Spain).</title>
        <authorList>
            <person name="Jurado V."/>
            <person name="Gutierrez-Patricio S."/>
            <person name="Gonzalez-Pimentel J.L."/>
            <person name="Miller A.Z."/>
            <person name="Laiz L."/>
            <person name="Saiz-Jimenez C."/>
        </authorList>
    </citation>
    <scope>NUCLEOTIDE SEQUENCE [LARGE SCALE GENOMIC DNA]</scope>
    <source>
        <strain evidence="1 2">1011MAR4D40.2</strain>
    </source>
</reference>
<gene>
    <name evidence="1" type="ORF">D3H34_29900</name>
</gene>
<organism evidence="1 2">
    <name type="scientific">Acidovorax cavernicola</name>
    <dbReference type="NCBI Taxonomy" id="1675792"/>
    <lineage>
        <taxon>Bacteria</taxon>
        <taxon>Pseudomonadati</taxon>
        <taxon>Pseudomonadota</taxon>
        <taxon>Betaproteobacteria</taxon>
        <taxon>Burkholderiales</taxon>
        <taxon>Comamonadaceae</taxon>
        <taxon>Acidovorax</taxon>
    </lineage>
</organism>
<protein>
    <submittedName>
        <fullName evidence="1">Uncharacterized protein</fullName>
    </submittedName>
</protein>
<dbReference type="Proteomes" id="UP000265619">
    <property type="component" value="Unassembled WGS sequence"/>
</dbReference>
<name>A0A9X8CYW9_9BURK</name>
<dbReference type="EMBL" id="QXMN01000071">
    <property type="protein sequence ID" value="RIX73089.1"/>
    <property type="molecule type" value="Genomic_DNA"/>
</dbReference>
<evidence type="ECO:0000313" key="2">
    <source>
        <dbReference type="Proteomes" id="UP000265619"/>
    </source>
</evidence>
<dbReference type="AlphaFoldDB" id="A0A9X8CYW9"/>
<keyword evidence="2" id="KW-1185">Reference proteome</keyword>